<dbReference type="EMBL" id="CP076448">
    <property type="protein sequence ID" value="QXM25485.1"/>
    <property type="molecule type" value="Genomic_DNA"/>
</dbReference>
<dbReference type="KEGG" id="elio:KO353_04455"/>
<proteinExistence type="predicted"/>
<evidence type="ECO:0000313" key="1">
    <source>
        <dbReference type="EMBL" id="QXM25485.1"/>
    </source>
</evidence>
<evidence type="ECO:0000313" key="2">
    <source>
        <dbReference type="Proteomes" id="UP000694001"/>
    </source>
</evidence>
<name>A0A975U3A0_9PROT</name>
<reference evidence="1" key="1">
    <citation type="submission" date="2021-06" db="EMBL/GenBank/DDBJ databases">
        <title>Elioraea tepida, sp. nov., a moderately thermophilic aerobic anoxygenic phototrophic bacterium isolated from an alkaline siliceous hot spring mat community in Yellowstone National Park, WY, USA.</title>
        <authorList>
            <person name="Saini M.K."/>
            <person name="Yoshida S."/>
            <person name="Sebastian A."/>
            <person name="Hirose S."/>
            <person name="Hara E."/>
            <person name="Tamaki H."/>
            <person name="Soulier N.T."/>
            <person name="Albert I."/>
            <person name="Hanada S."/>
            <person name="Bryant D.A."/>
            <person name="Tank M."/>
        </authorList>
    </citation>
    <scope>NUCLEOTIDE SEQUENCE</scope>
    <source>
        <strain evidence="1">MS-P2</strain>
    </source>
</reference>
<dbReference type="Proteomes" id="UP000694001">
    <property type="component" value="Chromosome"/>
</dbReference>
<keyword evidence="2" id="KW-1185">Reference proteome</keyword>
<sequence>MMPPATARLGRALAAEQRLASARRAIERLAEADPRLAEAIKQALGDNDPDHRASAARRAITLIAAAAERGRRR</sequence>
<accession>A0A975U3A0</accession>
<protein>
    <submittedName>
        <fullName evidence="1">Uncharacterized protein</fullName>
    </submittedName>
</protein>
<gene>
    <name evidence="1" type="ORF">KO353_04455</name>
</gene>
<dbReference type="AlphaFoldDB" id="A0A975U3A0"/>
<dbReference type="RefSeq" id="WP_218286541.1">
    <property type="nucleotide sequence ID" value="NZ_CP076448.1"/>
</dbReference>
<organism evidence="1 2">
    <name type="scientific">Elioraea tepida</name>
    <dbReference type="NCBI Taxonomy" id="2843330"/>
    <lineage>
        <taxon>Bacteria</taxon>
        <taxon>Pseudomonadati</taxon>
        <taxon>Pseudomonadota</taxon>
        <taxon>Alphaproteobacteria</taxon>
        <taxon>Acetobacterales</taxon>
        <taxon>Elioraeaceae</taxon>
        <taxon>Elioraea</taxon>
    </lineage>
</organism>